<name>A0A175YPA0_DAUCS</name>
<dbReference type="SMART" id="SM00256">
    <property type="entry name" value="FBOX"/>
    <property type="match status" value="1"/>
</dbReference>
<dbReference type="Proteomes" id="UP000077755">
    <property type="component" value="Chromosome 8"/>
</dbReference>
<protein>
    <submittedName>
        <fullName evidence="1">Uncharacterized protein</fullName>
    </submittedName>
</protein>
<dbReference type="InterPro" id="IPR017451">
    <property type="entry name" value="F-box-assoc_interact_dom"/>
</dbReference>
<reference evidence="1" key="2">
    <citation type="submission" date="2022-03" db="EMBL/GenBank/DDBJ databases">
        <title>Draft title - Genomic analysis of global carrot germplasm unveils the trajectory of domestication and the origin of high carotenoid orange carrot.</title>
        <authorList>
            <person name="Iorizzo M."/>
            <person name="Ellison S."/>
            <person name="Senalik D."/>
            <person name="Macko-Podgorni A."/>
            <person name="Grzebelus D."/>
            <person name="Bostan H."/>
            <person name="Rolling W."/>
            <person name="Curaba J."/>
            <person name="Simon P."/>
        </authorList>
    </citation>
    <scope>NUCLEOTIDE SEQUENCE</scope>
    <source>
        <tissue evidence="1">Leaf</tissue>
    </source>
</reference>
<dbReference type="Gene3D" id="1.20.1280.50">
    <property type="match status" value="1"/>
</dbReference>
<dbReference type="KEGG" id="dcr:108197250"/>
<dbReference type="Gramene" id="KZM84652">
    <property type="protein sequence ID" value="KZM84652"/>
    <property type="gene ID" value="DCAR_027926"/>
</dbReference>
<reference evidence="1" key="1">
    <citation type="journal article" date="2016" name="Nat. Genet.">
        <title>A high-quality carrot genome assembly provides new insights into carotenoid accumulation and asterid genome evolution.</title>
        <authorList>
            <person name="Iorizzo M."/>
            <person name="Ellison S."/>
            <person name="Senalik D."/>
            <person name="Zeng P."/>
            <person name="Satapoomin P."/>
            <person name="Huang J."/>
            <person name="Bowman M."/>
            <person name="Iovene M."/>
            <person name="Sanseverino W."/>
            <person name="Cavagnaro P."/>
            <person name="Yildiz M."/>
            <person name="Macko-Podgorni A."/>
            <person name="Moranska E."/>
            <person name="Grzebelus E."/>
            <person name="Grzebelus D."/>
            <person name="Ashrafi H."/>
            <person name="Zheng Z."/>
            <person name="Cheng S."/>
            <person name="Spooner D."/>
            <person name="Van Deynze A."/>
            <person name="Simon P."/>
        </authorList>
    </citation>
    <scope>NUCLEOTIDE SEQUENCE</scope>
    <source>
        <tissue evidence="1">Leaf</tissue>
    </source>
</reference>
<organism evidence="1 2">
    <name type="scientific">Daucus carota subsp. sativus</name>
    <name type="common">Carrot</name>
    <dbReference type="NCBI Taxonomy" id="79200"/>
    <lineage>
        <taxon>Eukaryota</taxon>
        <taxon>Viridiplantae</taxon>
        <taxon>Streptophyta</taxon>
        <taxon>Embryophyta</taxon>
        <taxon>Tracheophyta</taxon>
        <taxon>Spermatophyta</taxon>
        <taxon>Magnoliopsida</taxon>
        <taxon>eudicotyledons</taxon>
        <taxon>Gunneridae</taxon>
        <taxon>Pentapetalae</taxon>
        <taxon>asterids</taxon>
        <taxon>campanulids</taxon>
        <taxon>Apiales</taxon>
        <taxon>Apiaceae</taxon>
        <taxon>Apioideae</taxon>
        <taxon>Scandiceae</taxon>
        <taxon>Daucinae</taxon>
        <taxon>Daucus</taxon>
        <taxon>Daucus sect. Daucus</taxon>
    </lineage>
</organism>
<gene>
    <name evidence="1" type="ORF">DCAR_0831522</name>
</gene>
<dbReference type="CDD" id="cd22157">
    <property type="entry name" value="F-box_AtFBW1-like"/>
    <property type="match status" value="1"/>
</dbReference>
<dbReference type="SUPFAM" id="SSF81383">
    <property type="entry name" value="F-box domain"/>
    <property type="match status" value="1"/>
</dbReference>
<dbReference type="NCBIfam" id="TIGR01640">
    <property type="entry name" value="F_box_assoc_1"/>
    <property type="match status" value="1"/>
</dbReference>
<dbReference type="InterPro" id="IPR006527">
    <property type="entry name" value="F-box-assoc_dom_typ1"/>
</dbReference>
<sequence length="363" mass="40811">MAADWNNLPEELLVEVLARLPVKGLLQSKSVCKAWLGLISSRSFILTHLNHAAADPNNKTFIAHSYQVISPNHRISLLRLDDLDNPVNLEHPFPSSVSPGEMEVVGSCNGLLCLTDPLGHIRLWNPAMRRVRDISDFAISEVDSTGEVSVGFGHDGVSGDYKVVRIVWTSRSEKSPGRVEVYSFNQASWREIEVEVDFELIHGSCRVIVKGNPYWMALAHRWEVHKQFFVSFDVHNEVFSKIPWPDQCMNPNGRRQGYGTLTEFQESFAVAVGKYVEGRILEVSIWVMDDNTGGEYSWTKKISVGPILGVNRLVGCLKNGEIVGENNIERQLILCDSTTQEIKQTQVRIRTLGVHNYVESLVN</sequence>
<evidence type="ECO:0000313" key="1">
    <source>
        <dbReference type="EMBL" id="WOH12025.1"/>
    </source>
</evidence>
<dbReference type="PROSITE" id="PS50181">
    <property type="entry name" value="FBOX"/>
    <property type="match status" value="1"/>
</dbReference>
<dbReference type="Pfam" id="PF07734">
    <property type="entry name" value="FBA_1"/>
    <property type="match status" value="1"/>
</dbReference>
<dbReference type="AlphaFoldDB" id="A0A175YPA0"/>
<dbReference type="InterPro" id="IPR001810">
    <property type="entry name" value="F-box_dom"/>
</dbReference>
<dbReference type="Pfam" id="PF00646">
    <property type="entry name" value="F-box"/>
    <property type="match status" value="1"/>
</dbReference>
<proteinExistence type="predicted"/>
<dbReference type="InterPro" id="IPR050796">
    <property type="entry name" value="SCF_F-box_component"/>
</dbReference>
<dbReference type="PANTHER" id="PTHR31672:SF13">
    <property type="entry name" value="F-BOX PROTEIN CPR30-LIKE"/>
    <property type="match status" value="1"/>
</dbReference>
<dbReference type="OMA" id="CWVSIGL"/>
<evidence type="ECO:0000313" key="2">
    <source>
        <dbReference type="Proteomes" id="UP000077755"/>
    </source>
</evidence>
<dbReference type="EMBL" id="CP093350">
    <property type="protein sequence ID" value="WOH12025.1"/>
    <property type="molecule type" value="Genomic_DNA"/>
</dbReference>
<accession>A0A175YPA0</accession>
<dbReference type="PANTHER" id="PTHR31672">
    <property type="entry name" value="BNACNNG10540D PROTEIN"/>
    <property type="match status" value="1"/>
</dbReference>
<dbReference type="OrthoDB" id="1867629at2759"/>
<keyword evidence="2" id="KW-1185">Reference proteome</keyword>
<dbReference type="InterPro" id="IPR036047">
    <property type="entry name" value="F-box-like_dom_sf"/>
</dbReference>